<name>A0AAE3E1S5_9FIRM</name>
<dbReference type="Gene3D" id="1.10.10.60">
    <property type="entry name" value="Homeodomain-like"/>
    <property type="match status" value="1"/>
</dbReference>
<evidence type="ECO:0000259" key="4">
    <source>
        <dbReference type="PROSITE" id="PS01124"/>
    </source>
</evidence>
<dbReference type="Pfam" id="PF02311">
    <property type="entry name" value="AraC_binding"/>
    <property type="match status" value="1"/>
</dbReference>
<dbReference type="Gene3D" id="2.60.120.10">
    <property type="entry name" value="Jelly Rolls"/>
    <property type="match status" value="1"/>
</dbReference>
<evidence type="ECO:0000256" key="1">
    <source>
        <dbReference type="ARBA" id="ARBA00023015"/>
    </source>
</evidence>
<dbReference type="EMBL" id="JAJEQN010000002">
    <property type="protein sequence ID" value="MCC2220276.1"/>
    <property type="molecule type" value="Genomic_DNA"/>
</dbReference>
<dbReference type="InterPro" id="IPR003313">
    <property type="entry name" value="AraC-bd"/>
</dbReference>
<dbReference type="SUPFAM" id="SSF46689">
    <property type="entry name" value="Homeodomain-like"/>
    <property type="match status" value="2"/>
</dbReference>
<evidence type="ECO:0000256" key="2">
    <source>
        <dbReference type="ARBA" id="ARBA00023125"/>
    </source>
</evidence>
<accession>A0AAE3E1S5</accession>
<keyword evidence="1" id="KW-0805">Transcription regulation</keyword>
<dbReference type="PANTHER" id="PTHR43280">
    <property type="entry name" value="ARAC-FAMILY TRANSCRIPTIONAL REGULATOR"/>
    <property type="match status" value="1"/>
</dbReference>
<reference evidence="5 6" key="1">
    <citation type="submission" date="2021-10" db="EMBL/GenBank/DDBJ databases">
        <title>Anaerobic single-cell dispensing facilitates the cultivation of human gut bacteria.</title>
        <authorList>
            <person name="Afrizal A."/>
        </authorList>
    </citation>
    <scope>NUCLEOTIDE SEQUENCE [LARGE SCALE GENOMIC DNA]</scope>
    <source>
        <strain evidence="5 6">CLA-AA-H224</strain>
    </source>
</reference>
<protein>
    <submittedName>
        <fullName evidence="5">AraC family transcriptional regulator</fullName>
    </submittedName>
</protein>
<keyword evidence="2" id="KW-0238">DNA-binding</keyword>
<dbReference type="SMART" id="SM00342">
    <property type="entry name" value="HTH_ARAC"/>
    <property type="match status" value="1"/>
</dbReference>
<evidence type="ECO:0000256" key="3">
    <source>
        <dbReference type="ARBA" id="ARBA00023163"/>
    </source>
</evidence>
<dbReference type="PROSITE" id="PS01124">
    <property type="entry name" value="HTH_ARAC_FAMILY_2"/>
    <property type="match status" value="1"/>
</dbReference>
<evidence type="ECO:0000313" key="6">
    <source>
        <dbReference type="Proteomes" id="UP001198200"/>
    </source>
</evidence>
<dbReference type="InterPro" id="IPR009057">
    <property type="entry name" value="Homeodomain-like_sf"/>
</dbReference>
<dbReference type="PANTHER" id="PTHR43280:SF2">
    <property type="entry name" value="HTH-TYPE TRANSCRIPTIONAL REGULATOR EXSA"/>
    <property type="match status" value="1"/>
</dbReference>
<organism evidence="5 6">
    <name type="scientific">Anthropogastromicrobium aceti</name>
    <dbReference type="NCBI Taxonomy" id="2981768"/>
    <lineage>
        <taxon>Bacteria</taxon>
        <taxon>Bacillati</taxon>
        <taxon>Bacillota</taxon>
        <taxon>Clostridia</taxon>
        <taxon>Lachnospirales</taxon>
        <taxon>Lachnospiraceae</taxon>
        <taxon>Anthropogastromicrobium</taxon>
    </lineage>
</organism>
<dbReference type="GO" id="GO:0003700">
    <property type="term" value="F:DNA-binding transcription factor activity"/>
    <property type="evidence" value="ECO:0007669"/>
    <property type="project" value="InterPro"/>
</dbReference>
<sequence length="292" mass="33092">MDSTAHINTDLVSFGYSESTYVMTDYALHCHNFYEVFYFLSGDADYLVEGVNYQPTPGSVLLLSPHAFHGVRVNSTAPYRRYSLHFHPDLLLPERRDFLLRAFPQTGENAGQPIYFKHTEQFHLLSYLESLESCSRKSNEFQAQMLPICVEALLMQIADMSDSCNAFSKQSDTPQTQLSSILFYLNQHLKDPVTLDEISDHFFISKHHLNKVFKKATGTTVIDYLLRKRIAYAQMLLFNGCHAKEAAANSGFLDYSSFYRSYVRILGHPPGADRGVLAKPNDNVIGNVTVHG</sequence>
<dbReference type="AlphaFoldDB" id="A0AAE3E1S5"/>
<comment type="caution">
    <text evidence="5">The sequence shown here is derived from an EMBL/GenBank/DDBJ whole genome shotgun (WGS) entry which is preliminary data.</text>
</comment>
<dbReference type="InterPro" id="IPR018060">
    <property type="entry name" value="HTH_AraC"/>
</dbReference>
<dbReference type="InterPro" id="IPR037923">
    <property type="entry name" value="HTH-like"/>
</dbReference>
<evidence type="ECO:0000313" key="5">
    <source>
        <dbReference type="EMBL" id="MCC2220276.1"/>
    </source>
</evidence>
<feature type="domain" description="HTH araC/xylS-type" evidence="4">
    <location>
        <begin position="179"/>
        <end position="276"/>
    </location>
</feature>
<gene>
    <name evidence="5" type="ORF">LKD48_01265</name>
</gene>
<keyword evidence="3" id="KW-0804">Transcription</keyword>
<proteinExistence type="predicted"/>
<dbReference type="InterPro" id="IPR014710">
    <property type="entry name" value="RmlC-like_jellyroll"/>
</dbReference>
<dbReference type="SUPFAM" id="SSF51215">
    <property type="entry name" value="Regulatory protein AraC"/>
    <property type="match status" value="1"/>
</dbReference>
<dbReference type="GO" id="GO:0043565">
    <property type="term" value="F:sequence-specific DNA binding"/>
    <property type="evidence" value="ECO:0007669"/>
    <property type="project" value="InterPro"/>
</dbReference>
<dbReference type="RefSeq" id="WP_308730920.1">
    <property type="nucleotide sequence ID" value="NZ_JAJEQN010000002.1"/>
</dbReference>
<keyword evidence="6" id="KW-1185">Reference proteome</keyword>
<dbReference type="Proteomes" id="UP001198200">
    <property type="component" value="Unassembled WGS sequence"/>
</dbReference>
<dbReference type="Pfam" id="PF12833">
    <property type="entry name" value="HTH_18"/>
    <property type="match status" value="1"/>
</dbReference>